<dbReference type="Proteomes" id="UP001330434">
    <property type="component" value="Chromosome"/>
</dbReference>
<gene>
    <name evidence="1" type="ORF">Bealeia1_00063</name>
</gene>
<reference evidence="1 2" key="1">
    <citation type="journal article" date="2024" name="Environ. Microbiol.">
        <title>Novel evolutionary insights on the interactions of the Holosporales (Alphaproteobacteria) with eukaryotic hosts from comparative genomics.</title>
        <authorList>
            <person name="Giovannini M."/>
            <person name="Petroni G."/>
            <person name="Castelli M."/>
        </authorList>
    </citation>
    <scope>NUCLEOTIDE SEQUENCE [LARGE SCALE GENOMIC DNA]</scope>
    <source>
        <strain evidence="1 2">US_Bl 15I1</strain>
    </source>
</reference>
<evidence type="ECO:0000313" key="1">
    <source>
        <dbReference type="EMBL" id="WVX65897.1"/>
    </source>
</evidence>
<keyword evidence="2" id="KW-1185">Reference proteome</keyword>
<dbReference type="EMBL" id="CP133270">
    <property type="protein sequence ID" value="WVX65897.1"/>
    <property type="molecule type" value="Genomic_DNA"/>
</dbReference>
<protein>
    <submittedName>
        <fullName evidence="1">IS5 family transposase domain protein</fullName>
    </submittedName>
</protein>
<proteinExistence type="predicted"/>
<organism evidence="1 2">
    <name type="scientific">Candidatus Bealeia paramacronuclearis</name>
    <dbReference type="NCBI Taxonomy" id="1921001"/>
    <lineage>
        <taxon>Bacteria</taxon>
        <taxon>Pseudomonadati</taxon>
        <taxon>Pseudomonadota</taxon>
        <taxon>Alphaproteobacteria</taxon>
        <taxon>Holosporales</taxon>
        <taxon>Holosporaceae</taxon>
        <taxon>Candidatus Bealeia</taxon>
    </lineage>
</organism>
<sequence>MSPVASGLFDDIISFYVLGDAGYDSDRYRRELVSNNNIPVIPGRKNRKIPMDYD</sequence>
<accession>A0ABZ2C378</accession>
<name>A0ABZ2C378_9PROT</name>
<evidence type="ECO:0000313" key="2">
    <source>
        <dbReference type="Proteomes" id="UP001330434"/>
    </source>
</evidence>
<dbReference type="RefSeq" id="WP_331256466.1">
    <property type="nucleotide sequence ID" value="NZ_CP133270.1"/>
</dbReference>